<feature type="region of interest" description="Disordered" evidence="1">
    <location>
        <begin position="40"/>
        <end position="117"/>
    </location>
</feature>
<evidence type="ECO:0000256" key="1">
    <source>
        <dbReference type="SAM" id="MobiDB-lite"/>
    </source>
</evidence>
<reference evidence="2 3" key="1">
    <citation type="journal article" date="2011" name="PLoS Genet.">
        <title>Comparative genomic analysis of human fungal pathogens causing paracoccidioidomycosis.</title>
        <authorList>
            <person name="Desjardins C.A."/>
            <person name="Champion M.D."/>
            <person name="Holder J.W."/>
            <person name="Muszewska A."/>
            <person name="Goldberg J."/>
            <person name="Bailao A.M."/>
            <person name="Brigido M.M."/>
            <person name="Ferreira M.E."/>
            <person name="Garcia A.M."/>
            <person name="Grynberg M."/>
            <person name="Gujja S."/>
            <person name="Heiman D.I."/>
            <person name="Henn M.R."/>
            <person name="Kodira C.D."/>
            <person name="Leon-Narvaez H."/>
            <person name="Longo L.V."/>
            <person name="Ma L.J."/>
            <person name="Malavazi I."/>
            <person name="Matsuo A.L."/>
            <person name="Morais F.V."/>
            <person name="Pereira M."/>
            <person name="Rodriguez-Brito S."/>
            <person name="Sakthikumar S."/>
            <person name="Salem-Izacc S.M."/>
            <person name="Sykes S.M."/>
            <person name="Teixeira M.M."/>
            <person name="Vallejo M.C."/>
            <person name="Walter M.E."/>
            <person name="Yandava C."/>
            <person name="Young S."/>
            <person name="Zeng Q."/>
            <person name="Zucker J."/>
            <person name="Felipe M.S."/>
            <person name="Goldman G.H."/>
            <person name="Haas B.J."/>
            <person name="McEwen J.G."/>
            <person name="Nino-Vega G."/>
            <person name="Puccia R."/>
            <person name="San-Blas G."/>
            <person name="Soares C.M."/>
            <person name="Birren B.W."/>
            <person name="Cuomo C.A."/>
        </authorList>
    </citation>
    <scope>NUCLEOTIDE SEQUENCE [LARGE SCALE GENOMIC DNA]</scope>
    <source>
        <strain evidence="2 3">Pb18</strain>
    </source>
</reference>
<proteinExistence type="predicted"/>
<evidence type="ECO:0000313" key="2">
    <source>
        <dbReference type="EMBL" id="KGM92715.1"/>
    </source>
</evidence>
<dbReference type="VEuPathDB" id="FungiDB:PADG_11173"/>
<gene>
    <name evidence="2" type="ORF">PADG_11173</name>
</gene>
<dbReference type="InParanoid" id="A0A0A0HZH5"/>
<dbReference type="KEGG" id="pbn:PADG_11173"/>
<dbReference type="HOGENOM" id="CLU_2085503_0_0_1"/>
<protein>
    <submittedName>
        <fullName evidence="2">Uncharacterized protein</fullName>
    </submittedName>
</protein>
<organism evidence="2 3">
    <name type="scientific">Paracoccidioides brasiliensis (strain Pb18)</name>
    <dbReference type="NCBI Taxonomy" id="502780"/>
    <lineage>
        <taxon>Eukaryota</taxon>
        <taxon>Fungi</taxon>
        <taxon>Dikarya</taxon>
        <taxon>Ascomycota</taxon>
        <taxon>Pezizomycotina</taxon>
        <taxon>Eurotiomycetes</taxon>
        <taxon>Eurotiomycetidae</taxon>
        <taxon>Onygenales</taxon>
        <taxon>Ajellomycetaceae</taxon>
        <taxon>Paracoccidioides</taxon>
    </lineage>
</organism>
<feature type="compositionally biased region" description="Polar residues" evidence="1">
    <location>
        <begin position="40"/>
        <end position="57"/>
    </location>
</feature>
<evidence type="ECO:0000313" key="3">
    <source>
        <dbReference type="Proteomes" id="UP000001628"/>
    </source>
</evidence>
<feature type="compositionally biased region" description="Polar residues" evidence="1">
    <location>
        <begin position="77"/>
        <end position="89"/>
    </location>
</feature>
<sequence>MRRREGKPRGKGGNVGVYIFEVGLASRPADASLYGNYVSAQNQRPQRQSKPNNTNTKKLWERAPFWKRTENPEIASRQPSKATKGSFQQLVDKGTSAGRMGGRETNPQPLTVRSKVG</sequence>
<dbReference type="Proteomes" id="UP000001628">
    <property type="component" value="Unassembled WGS sequence"/>
</dbReference>
<dbReference type="RefSeq" id="XP_010756768.1">
    <property type="nucleotide sequence ID" value="XM_010758466.1"/>
</dbReference>
<dbReference type="AlphaFoldDB" id="A0A0A0HZH5"/>
<dbReference type="GeneID" id="22587070"/>
<name>A0A0A0HZH5_PARBD</name>
<keyword evidence="3" id="KW-1185">Reference proteome</keyword>
<dbReference type="EMBL" id="KN275957">
    <property type="protein sequence ID" value="KGM92715.1"/>
    <property type="molecule type" value="Genomic_DNA"/>
</dbReference>
<accession>A0A0A0HZH5</accession>